<evidence type="ECO:0000256" key="1">
    <source>
        <dbReference type="ARBA" id="ARBA00004123"/>
    </source>
</evidence>
<feature type="compositionally biased region" description="Basic and acidic residues" evidence="5">
    <location>
        <begin position="929"/>
        <end position="951"/>
    </location>
</feature>
<feature type="compositionally biased region" description="Basic and acidic residues" evidence="5">
    <location>
        <begin position="748"/>
        <end position="778"/>
    </location>
</feature>
<keyword evidence="3" id="KW-0507">mRNA processing</keyword>
<evidence type="ECO:0000256" key="4">
    <source>
        <dbReference type="ARBA" id="ARBA00023242"/>
    </source>
</evidence>
<evidence type="ECO:0000313" key="8">
    <source>
        <dbReference type="Proteomes" id="UP000250235"/>
    </source>
</evidence>
<evidence type="ECO:0000256" key="3">
    <source>
        <dbReference type="ARBA" id="ARBA00022664"/>
    </source>
</evidence>
<feature type="domain" description="Pre-mRNA polyadenylation factor Fip1" evidence="6">
    <location>
        <begin position="388"/>
        <end position="430"/>
    </location>
</feature>
<feature type="compositionally biased region" description="Polar residues" evidence="5">
    <location>
        <begin position="795"/>
        <end position="804"/>
    </location>
</feature>
<feature type="compositionally biased region" description="Acidic residues" evidence="5">
    <location>
        <begin position="537"/>
        <end position="547"/>
    </location>
</feature>
<feature type="compositionally biased region" description="Polar residues" evidence="5">
    <location>
        <begin position="669"/>
        <end position="678"/>
    </location>
</feature>
<accession>A0A2Z7A4R9</accession>
<proteinExistence type="inferred from homology"/>
<keyword evidence="4" id="KW-0539">Nucleus</keyword>
<feature type="compositionally biased region" description="Basic and acidic residues" evidence="5">
    <location>
        <begin position="254"/>
        <end position="265"/>
    </location>
</feature>
<feature type="compositionally biased region" description="Basic and acidic residues" evidence="5">
    <location>
        <begin position="1329"/>
        <end position="1343"/>
    </location>
</feature>
<dbReference type="PANTHER" id="PTHR36884">
    <property type="entry name" value="FIP1[III]-LIKE PROTEIN"/>
    <property type="match status" value="1"/>
</dbReference>
<feature type="compositionally biased region" description="Basic and acidic residues" evidence="5">
    <location>
        <begin position="811"/>
        <end position="887"/>
    </location>
</feature>
<feature type="region of interest" description="Disordered" evidence="5">
    <location>
        <begin position="533"/>
        <end position="1373"/>
    </location>
</feature>
<feature type="compositionally biased region" description="Polar residues" evidence="5">
    <location>
        <begin position="1169"/>
        <end position="1187"/>
    </location>
</feature>
<dbReference type="Pfam" id="PF05182">
    <property type="entry name" value="Fip1"/>
    <property type="match status" value="1"/>
</dbReference>
<reference evidence="7 8" key="1">
    <citation type="journal article" date="2015" name="Proc. Natl. Acad. Sci. U.S.A.">
        <title>The resurrection genome of Boea hygrometrica: A blueprint for survival of dehydration.</title>
        <authorList>
            <person name="Xiao L."/>
            <person name="Yang G."/>
            <person name="Zhang L."/>
            <person name="Yang X."/>
            <person name="Zhao S."/>
            <person name="Ji Z."/>
            <person name="Zhou Q."/>
            <person name="Hu M."/>
            <person name="Wang Y."/>
            <person name="Chen M."/>
            <person name="Xu Y."/>
            <person name="Jin H."/>
            <person name="Xiao X."/>
            <person name="Hu G."/>
            <person name="Bao F."/>
            <person name="Hu Y."/>
            <person name="Wan P."/>
            <person name="Li L."/>
            <person name="Deng X."/>
            <person name="Kuang T."/>
            <person name="Xiang C."/>
            <person name="Zhu J.K."/>
            <person name="Oliver M.J."/>
            <person name="He Y."/>
        </authorList>
    </citation>
    <scope>NUCLEOTIDE SEQUENCE [LARGE SCALE GENOMIC DNA]</scope>
    <source>
        <strain evidence="8">cv. XS01</strain>
    </source>
</reference>
<feature type="compositionally biased region" description="Basic and acidic residues" evidence="5">
    <location>
        <begin position="1211"/>
        <end position="1243"/>
    </location>
</feature>
<name>A0A2Z7A4R9_9LAMI</name>
<feature type="compositionally biased region" description="Basic and acidic residues" evidence="5">
    <location>
        <begin position="648"/>
        <end position="662"/>
    </location>
</feature>
<sequence length="1373" mass="155298">MEEDDEFGDLYTDVLRPLTASFQSHHQVADSPAVGSSSAPLQSRGIDLNNNSDDEDIVYGPPDSKNLKSNLSSTLNLKLNATIQDSISAELGTRPEMRKIDLNLDSNQEGNRIEGLADMDNKDDDLVGKDNGLDDIKENLYNSAHGEEITVNYAGKNMVTEIGMGLSDRLENQGASNLEDEWESEESEDDLQIVLNDNPIGMERTPGMHDEDDEDGDPLVIVADNGDTGLHHHHQQMMMEEQEWAGEEGLPGTDGEKKELGDESKTSGAGGSAPPSALQPRIGYSNHVYHHPYHSQFKYVRPGAAPLPGAAPGAPGGIPSQVRPPVTMGTVAGRGRVDWRPTGTKVAVPLQKGFHPNYGTPAWGNTVAGRGYGSGLDFTLPSHKTIFEVDIDSFEEKPWKFPGIDVSDFFNFGLNEESWKDYCKQLEQLRLETTMQSKIRVYESGRSEQDYDPDLPPELAAAVGIQDILSENANPGNADAGPTDLARECARERPPLPIGRPIPVETGSGDRPPSIDTRRVRLHDADAIIEIVCDRSTDDDDMAEQQDNDQAAEGPREGGEVDDLPAEDVRHVNGSLQAYNVQKKDPVATTQFKNSNSSNKIVREDVFQFPSDVPAHDHSDKDIMGPHERRSAEEREQTRSPKMTSSDFDEREKEVSDDHAEESFDSQDGKQSPFSYSRTVGFDAEPGVEAREDMNDQSVIDDKGFDEEVDAMAVDASPRDTPEDENLMRSTQKKKLVTVEGQLSQENNDGKDSKAMRSSESSKARSGSSKDHRTFRDSVEDEVIQENPRPRSETIKSSVGVSNNPHRKAPHEKDEPGRHHTVSRGKEDFYSRRAGDPDPSLRWHVKSENSHWRKESDISEVSWHRRDADLPGKKIRIEEASKREHGGETGSRSRGKARENERSEKDDHRQSRNHLDNGNWRGAYQDQDIGSRPRDRDDSLRSRIDKVDNSHSKRRKEGTYLSRGQEDISYNHRESSDRRKRERDDISDQRKRDDRSRLKDGDLHYARQKEEESFQRERSERQRERDEWHRLRQSHEEILSKREREDTRSIMRSGHGTEDKTWISQSRGKDDYKGSSRDYQPKDVGRHSDQLKRRDRSENESFSQHRGQENAYARGNHVTNDEKRARSERPNIHDERVAFASDTSTVHEHKQKESSRKNKESESGDHRSSFPSKRTQGEHSGQMSKTVNLRARAEQETDKNEIHRHHQPSRKQGDEASSDEEHPDSRKGRSKLERWTSHKERDFNVSSMSSSLNSKDLDTYDSGKPSLAGKLPEEPFKKMDDKLHPSVDDKTTEAEVNDSKKANATEDKHLDTVEKLKKRSERFKLPMPSEKDAATIKKFENEPLLHSSQGETPQDSEKIKSERPARKRRWTSN</sequence>
<dbReference type="GO" id="GO:0006397">
    <property type="term" value="P:mRNA processing"/>
    <property type="evidence" value="ECO:0007669"/>
    <property type="project" value="UniProtKB-KW"/>
</dbReference>
<gene>
    <name evidence="7" type="ORF">F511_10068</name>
</gene>
<dbReference type="EMBL" id="KV019049">
    <property type="protein sequence ID" value="KZV16456.1"/>
    <property type="molecule type" value="Genomic_DNA"/>
</dbReference>
<dbReference type="InterPro" id="IPR044976">
    <property type="entry name" value="FIPS5/FIPS3-like"/>
</dbReference>
<feature type="compositionally biased region" description="Polar residues" evidence="5">
    <location>
        <begin position="588"/>
        <end position="600"/>
    </location>
</feature>
<comment type="similarity">
    <text evidence="2">Belongs to the FIP1 family.</text>
</comment>
<dbReference type="PANTHER" id="PTHR36884:SF1">
    <property type="entry name" value="FIP1[V]-LIKE PROTEIN"/>
    <property type="match status" value="1"/>
</dbReference>
<keyword evidence="8" id="KW-1185">Reference proteome</keyword>
<feature type="region of interest" description="Disordered" evidence="5">
    <location>
        <begin position="492"/>
        <end position="516"/>
    </location>
</feature>
<evidence type="ECO:0000259" key="6">
    <source>
        <dbReference type="Pfam" id="PF05182"/>
    </source>
</evidence>
<comment type="subcellular location">
    <subcellularLocation>
        <location evidence="1">Nucleus</location>
    </subcellularLocation>
</comment>
<evidence type="ECO:0000256" key="5">
    <source>
        <dbReference type="SAM" id="MobiDB-lite"/>
    </source>
</evidence>
<feature type="compositionally biased region" description="Basic and acidic residues" evidence="5">
    <location>
        <begin position="1355"/>
        <end position="1364"/>
    </location>
</feature>
<feature type="region of interest" description="Disordered" evidence="5">
    <location>
        <begin position="25"/>
        <end position="54"/>
    </location>
</feature>
<dbReference type="OrthoDB" id="1917198at2759"/>
<dbReference type="Proteomes" id="UP000250235">
    <property type="component" value="Unassembled WGS sequence"/>
</dbReference>
<feature type="compositionally biased region" description="Basic and acidic residues" evidence="5">
    <location>
        <begin position="896"/>
        <end position="915"/>
    </location>
</feature>
<feature type="compositionally biased region" description="Basic and acidic residues" evidence="5">
    <location>
        <begin position="1191"/>
        <end position="1201"/>
    </location>
</feature>
<feature type="compositionally biased region" description="Basic and acidic residues" evidence="5">
    <location>
        <begin position="614"/>
        <end position="639"/>
    </location>
</feature>
<feature type="compositionally biased region" description="Basic and acidic residues" evidence="5">
    <location>
        <begin position="1145"/>
        <end position="1168"/>
    </location>
</feature>
<feature type="compositionally biased region" description="Basic and acidic residues" evidence="5">
    <location>
        <begin position="1271"/>
        <end position="1315"/>
    </location>
</feature>
<evidence type="ECO:0000256" key="2">
    <source>
        <dbReference type="ARBA" id="ARBA00007459"/>
    </source>
</evidence>
<organism evidence="7 8">
    <name type="scientific">Dorcoceras hygrometricum</name>
    <dbReference type="NCBI Taxonomy" id="472368"/>
    <lineage>
        <taxon>Eukaryota</taxon>
        <taxon>Viridiplantae</taxon>
        <taxon>Streptophyta</taxon>
        <taxon>Embryophyta</taxon>
        <taxon>Tracheophyta</taxon>
        <taxon>Spermatophyta</taxon>
        <taxon>Magnoliopsida</taxon>
        <taxon>eudicotyledons</taxon>
        <taxon>Gunneridae</taxon>
        <taxon>Pentapetalae</taxon>
        <taxon>asterids</taxon>
        <taxon>lamiids</taxon>
        <taxon>Lamiales</taxon>
        <taxon>Gesneriaceae</taxon>
        <taxon>Didymocarpoideae</taxon>
        <taxon>Trichosporeae</taxon>
        <taxon>Loxocarpinae</taxon>
        <taxon>Dorcoceras</taxon>
    </lineage>
</organism>
<dbReference type="GO" id="GO:0016607">
    <property type="term" value="C:nuclear speck"/>
    <property type="evidence" value="ECO:0007669"/>
    <property type="project" value="TreeGrafter"/>
</dbReference>
<protein>
    <recommendedName>
        <fullName evidence="6">Pre-mRNA polyadenylation factor Fip1 domain-containing protein</fullName>
    </recommendedName>
</protein>
<evidence type="ECO:0000313" key="7">
    <source>
        <dbReference type="EMBL" id="KZV16456.1"/>
    </source>
</evidence>
<dbReference type="GO" id="GO:0003723">
    <property type="term" value="F:RNA binding"/>
    <property type="evidence" value="ECO:0007669"/>
    <property type="project" value="TreeGrafter"/>
</dbReference>
<feature type="compositionally biased region" description="Basic and acidic residues" evidence="5">
    <location>
        <begin position="964"/>
        <end position="1099"/>
    </location>
</feature>
<feature type="region of interest" description="Disordered" evidence="5">
    <location>
        <begin position="243"/>
        <end position="281"/>
    </location>
</feature>
<dbReference type="InterPro" id="IPR007854">
    <property type="entry name" value="Fip1_dom"/>
</dbReference>
<feature type="compositionally biased region" description="Basic and acidic residues" evidence="5">
    <location>
        <begin position="1119"/>
        <end position="1137"/>
    </location>
</feature>